<evidence type="ECO:0000313" key="3">
    <source>
        <dbReference type="Proteomes" id="UP000023268"/>
    </source>
</evidence>
<dbReference type="InterPro" id="IPR046867">
    <property type="entry name" value="AldOxase/xan_DH_MoCoBD2"/>
</dbReference>
<dbReference type="PANTHER" id="PTHR47495">
    <property type="entry name" value="ALDEHYDE DEHYDROGENASE"/>
    <property type="match status" value="1"/>
</dbReference>
<comment type="caution">
    <text evidence="2">The sequence shown here is derived from an EMBL/GenBank/DDBJ whole genome shotgun (WGS) entry which is preliminary data.</text>
</comment>
<dbReference type="AlphaFoldDB" id="A0A016XJ21"/>
<feature type="domain" description="Aldehyde oxidase/xanthine dehydrogenase a/b hammerhead" evidence="1">
    <location>
        <begin position="166"/>
        <end position="254"/>
    </location>
</feature>
<dbReference type="eggNOG" id="COG1529">
    <property type="taxonomic scope" value="Bacteria"/>
</dbReference>
<dbReference type="SMART" id="SM01008">
    <property type="entry name" value="Ald_Xan_dh_C"/>
    <property type="match status" value="1"/>
</dbReference>
<dbReference type="Pfam" id="PF20256">
    <property type="entry name" value="MoCoBD_2"/>
    <property type="match status" value="1"/>
</dbReference>
<dbReference type="PROSITE" id="PS51318">
    <property type="entry name" value="TAT"/>
    <property type="match status" value="1"/>
</dbReference>
<dbReference type="GO" id="GO:0016491">
    <property type="term" value="F:oxidoreductase activity"/>
    <property type="evidence" value="ECO:0007669"/>
    <property type="project" value="InterPro"/>
</dbReference>
<dbReference type="Gene3D" id="3.30.365.10">
    <property type="entry name" value="Aldehyde oxidase/xanthine dehydrogenase, molybdopterin binding domain"/>
    <property type="match status" value="4"/>
</dbReference>
<protein>
    <submittedName>
        <fullName evidence="2">Isoquinoline 1-oxidoreductase</fullName>
    </submittedName>
</protein>
<proteinExistence type="predicted"/>
<dbReference type="OrthoDB" id="6073217at2"/>
<dbReference type="InterPro" id="IPR052516">
    <property type="entry name" value="N-heterocyclic_Hydroxylase"/>
</dbReference>
<reference evidence="2 3" key="1">
    <citation type="submission" date="2014-02" db="EMBL/GenBank/DDBJ databases">
        <title>Draft Genome of Hylemonella gracilis isolated from the Niagara River.</title>
        <authorList>
            <person name="Pawlowski D.R."/>
            <person name="Koudelka G.B."/>
        </authorList>
    </citation>
    <scope>NUCLEOTIDE SEQUENCE [LARGE SCALE GENOMIC DNA]</scope>
    <source>
        <strain evidence="2 3">Niagara R</strain>
    </source>
</reference>
<dbReference type="SUPFAM" id="SSF56003">
    <property type="entry name" value="Molybdenum cofactor-binding domain"/>
    <property type="match status" value="2"/>
</dbReference>
<dbReference type="InterPro" id="IPR006311">
    <property type="entry name" value="TAT_signal"/>
</dbReference>
<name>A0A016XJ21_9BURK</name>
<sequence length="720" mass="77865">MLSRRLFLRASGAGLTVVLLPGCAIPVIPKRPTPDLDAALGWISHAEGRYTLWLPRVEMGQNILTGLKQIACAELGVPWTQVDARLPSTRDITRVKATVGSDSMREYAVPLAQACALLREAMARGGFTQAQDVPAPAPQSLRLFQPGGLPVALRRVPLEQGPAIVTGQALYAADVRRPGLVYGRVLYAPLSSEFSAEPGRLNEAAARAQPGFVALVRDACFTRGRATGLGIVARTPGALDRIEQALAIEWRTEAGKEGDAQTQTQATTWQEQLDIDRALARRPTLPHAVHEDRVPPAGEGEGKGEGTNGWDLDLRFDIPPAAHAAIEPRAAVAEFDAQGHLQLWVGSQDVFYVRDVVAKQLGLDEDAITLHAQRVGGAFGGKTICTVELEAAALARAVRLPVKVQWTRAQEFRQAFHRPPSSHRVRVRLRDGRLHDWWHAFTSGHILLTNAAAPPWLQSVTTFIGDRGVARGAALPYRAHARETRFDLVRLPVLSGPWRGLGAGPNHFVTESVVDECAHRAGQDPLAYRLAQIEDARLARVLRHAARAARWREPIVEALGEPRRPAASTSASLRKGRGLACGIYKEMSYAAVVADVEVDPTGAVRVTKLWCAHDCGRVINAEQVRAQCEGNLVWGLGMVLREGLRFEQGAVVAGSFAEYPIPRWDDVPELEVLLIDEGEPPTGAGETAMVAAGAAIANAIRAATGVRLLTLPCTPEMLRA</sequence>
<dbReference type="InterPro" id="IPR037165">
    <property type="entry name" value="AldOxase/xan_DH_Mopterin-bd_sf"/>
</dbReference>
<dbReference type="Pfam" id="PF02738">
    <property type="entry name" value="MoCoBD_1"/>
    <property type="match status" value="1"/>
</dbReference>
<evidence type="ECO:0000313" key="2">
    <source>
        <dbReference type="EMBL" id="EYC51223.1"/>
    </source>
</evidence>
<organism evidence="2 3">
    <name type="scientific">Hylemonella gracilis str. Niagara R</name>
    <dbReference type="NCBI Taxonomy" id="1458275"/>
    <lineage>
        <taxon>Bacteria</taxon>
        <taxon>Pseudomonadati</taxon>
        <taxon>Pseudomonadota</taxon>
        <taxon>Betaproteobacteria</taxon>
        <taxon>Burkholderiales</taxon>
        <taxon>Comamonadaceae</taxon>
        <taxon>Hylemonella</taxon>
    </lineage>
</organism>
<dbReference type="InterPro" id="IPR012368">
    <property type="entry name" value="OxRdtase_Mopterin-bd_su_IorB"/>
</dbReference>
<dbReference type="EMBL" id="JEMG01000001">
    <property type="protein sequence ID" value="EYC51223.1"/>
    <property type="molecule type" value="Genomic_DNA"/>
</dbReference>
<dbReference type="InterPro" id="IPR008274">
    <property type="entry name" value="AldOxase/xan_DH_MoCoBD1"/>
</dbReference>
<dbReference type="InterPro" id="IPR000674">
    <property type="entry name" value="Ald_Oxase/Xan_DH_a/b"/>
</dbReference>
<dbReference type="Gene3D" id="3.90.1170.50">
    <property type="entry name" value="Aldehyde oxidase/xanthine dehydrogenase, a/b hammerhead"/>
    <property type="match status" value="1"/>
</dbReference>
<dbReference type="PANTHER" id="PTHR47495:SF1">
    <property type="entry name" value="BLL3820 PROTEIN"/>
    <property type="match status" value="1"/>
</dbReference>
<gene>
    <name evidence="2" type="ORF">AZ34_09085</name>
</gene>
<accession>A0A016XJ21</accession>
<dbReference type="Proteomes" id="UP000023268">
    <property type="component" value="Unassembled WGS sequence"/>
</dbReference>
<dbReference type="STRING" id="1458275.AZ34_09085"/>
<evidence type="ECO:0000259" key="1">
    <source>
        <dbReference type="SMART" id="SM01008"/>
    </source>
</evidence>
<dbReference type="PIRSF" id="PIRSF036389">
    <property type="entry name" value="IOR_B"/>
    <property type="match status" value="1"/>
</dbReference>